<comment type="similarity">
    <text evidence="10 13">In the N-terminal section; belongs to the UvrB family.</text>
</comment>
<accession>A0A4R1M7V8</accession>
<keyword evidence="6" id="KW-0347">Helicase</keyword>
<keyword evidence="17" id="KW-1185">Reference proteome</keyword>
<dbReference type="InterPro" id="IPR014001">
    <property type="entry name" value="Helicase_ATP-bd"/>
</dbReference>
<evidence type="ECO:0000256" key="6">
    <source>
        <dbReference type="ARBA" id="ARBA00022806"/>
    </source>
</evidence>
<protein>
    <recommendedName>
        <fullName evidence="12 13">Transcription-repair-coupling factor</fullName>
        <shortName evidence="13">TRCF</shortName>
        <ecNumber evidence="13">3.6.4.-</ecNumber>
    </recommendedName>
</protein>
<evidence type="ECO:0000256" key="10">
    <source>
        <dbReference type="ARBA" id="ARBA00061104"/>
    </source>
</evidence>
<organism evidence="16 17">
    <name type="scientific">Natranaerovirga hydrolytica</name>
    <dbReference type="NCBI Taxonomy" id="680378"/>
    <lineage>
        <taxon>Bacteria</taxon>
        <taxon>Bacillati</taxon>
        <taxon>Bacillota</taxon>
        <taxon>Clostridia</taxon>
        <taxon>Lachnospirales</taxon>
        <taxon>Natranaerovirgaceae</taxon>
        <taxon>Natranaerovirga</taxon>
    </lineage>
</organism>
<dbReference type="InterPro" id="IPR005118">
    <property type="entry name" value="TRCF_C"/>
</dbReference>
<dbReference type="SMART" id="SM00982">
    <property type="entry name" value="TRCF"/>
    <property type="match status" value="1"/>
</dbReference>
<dbReference type="NCBIfam" id="TIGR00580">
    <property type="entry name" value="mfd"/>
    <property type="match status" value="1"/>
</dbReference>
<dbReference type="HAMAP" id="MF_00969">
    <property type="entry name" value="TRCF"/>
    <property type="match status" value="1"/>
</dbReference>
<dbReference type="Gene3D" id="3.30.2060.10">
    <property type="entry name" value="Penicillin-binding protein 1b domain"/>
    <property type="match status" value="1"/>
</dbReference>
<evidence type="ECO:0000256" key="1">
    <source>
        <dbReference type="ARBA" id="ARBA00004496"/>
    </source>
</evidence>
<comment type="subcellular location">
    <subcellularLocation>
        <location evidence="1 13">Cytoplasm</location>
    </subcellularLocation>
</comment>
<evidence type="ECO:0000256" key="11">
    <source>
        <dbReference type="ARBA" id="ARBA00061399"/>
    </source>
</evidence>
<comment type="function">
    <text evidence="13">Couples transcription and DNA repair by recognizing RNA polymerase (RNAP) stalled at DNA lesions. Mediates ATP-dependent release of RNAP and its truncated transcript from the DNA, and recruitment of nucleotide excision repair machinery to the damaged site.</text>
</comment>
<evidence type="ECO:0000259" key="15">
    <source>
        <dbReference type="PROSITE" id="PS51194"/>
    </source>
</evidence>
<evidence type="ECO:0000256" key="13">
    <source>
        <dbReference type="HAMAP-Rule" id="MF_00969"/>
    </source>
</evidence>
<dbReference type="PROSITE" id="PS51192">
    <property type="entry name" value="HELICASE_ATP_BIND_1"/>
    <property type="match status" value="1"/>
</dbReference>
<evidence type="ECO:0000259" key="14">
    <source>
        <dbReference type="PROSITE" id="PS51192"/>
    </source>
</evidence>
<dbReference type="OrthoDB" id="9804325at2"/>
<keyword evidence="8 13" id="KW-0238">DNA-binding</keyword>
<dbReference type="PANTHER" id="PTHR47964:SF1">
    <property type="entry name" value="ATP-DEPENDENT DNA HELICASE HOMOLOG RECG, CHLOROPLASTIC"/>
    <property type="match status" value="1"/>
</dbReference>
<dbReference type="GO" id="GO:0016787">
    <property type="term" value="F:hydrolase activity"/>
    <property type="evidence" value="ECO:0007669"/>
    <property type="project" value="UniProtKB-KW"/>
</dbReference>
<comment type="similarity">
    <text evidence="11 13">In the C-terminal section; belongs to the helicase family. RecG subfamily.</text>
</comment>
<dbReference type="Gene3D" id="3.40.50.11180">
    <property type="match status" value="1"/>
</dbReference>
<evidence type="ECO:0000256" key="12">
    <source>
        <dbReference type="ARBA" id="ARBA00070128"/>
    </source>
</evidence>
<keyword evidence="7 13" id="KW-0067">ATP-binding</keyword>
<evidence type="ECO:0000256" key="3">
    <source>
        <dbReference type="ARBA" id="ARBA00022741"/>
    </source>
</evidence>
<dbReference type="Gene3D" id="3.90.1150.50">
    <property type="entry name" value="Transcription-repair-coupling factor, D7 domain"/>
    <property type="match status" value="1"/>
</dbReference>
<dbReference type="PROSITE" id="PS51194">
    <property type="entry name" value="HELICASE_CTER"/>
    <property type="match status" value="1"/>
</dbReference>
<dbReference type="GO" id="GO:0005737">
    <property type="term" value="C:cytoplasm"/>
    <property type="evidence" value="ECO:0007669"/>
    <property type="project" value="UniProtKB-SubCell"/>
</dbReference>
<keyword evidence="2 13" id="KW-0963">Cytoplasm</keyword>
<keyword evidence="3 13" id="KW-0547">Nucleotide-binding</keyword>
<dbReference type="Pfam" id="PF00270">
    <property type="entry name" value="DEAD"/>
    <property type="match status" value="1"/>
</dbReference>
<dbReference type="Gene3D" id="3.40.50.300">
    <property type="entry name" value="P-loop containing nucleotide triphosphate hydrolases"/>
    <property type="match status" value="2"/>
</dbReference>
<dbReference type="SMART" id="SM00490">
    <property type="entry name" value="HELICc"/>
    <property type="match status" value="1"/>
</dbReference>
<dbReference type="GO" id="GO:0003684">
    <property type="term" value="F:damaged DNA binding"/>
    <property type="evidence" value="ECO:0007669"/>
    <property type="project" value="InterPro"/>
</dbReference>
<dbReference type="PANTHER" id="PTHR47964">
    <property type="entry name" value="ATP-DEPENDENT DNA HELICASE HOMOLOG RECG, CHLOROPLASTIC"/>
    <property type="match status" value="1"/>
</dbReference>
<dbReference type="SUPFAM" id="SSF143517">
    <property type="entry name" value="TRCF domain-like"/>
    <property type="match status" value="1"/>
</dbReference>
<dbReference type="AlphaFoldDB" id="A0A4R1M7V8"/>
<keyword evidence="9 13" id="KW-0234">DNA repair</keyword>
<feature type="domain" description="Helicase C-terminal" evidence="15">
    <location>
        <begin position="808"/>
        <end position="974"/>
    </location>
</feature>
<evidence type="ECO:0000256" key="4">
    <source>
        <dbReference type="ARBA" id="ARBA00022763"/>
    </source>
</evidence>
<name>A0A4R1M7V8_9FIRM</name>
<dbReference type="GO" id="GO:0000716">
    <property type="term" value="P:transcription-coupled nucleotide-excision repair, DNA damage recognition"/>
    <property type="evidence" value="ECO:0007669"/>
    <property type="project" value="UniProtKB-UniRule"/>
</dbReference>
<gene>
    <name evidence="13" type="primary">mfd</name>
    <name evidence="16" type="ORF">EDC19_2708</name>
</gene>
<evidence type="ECO:0000256" key="7">
    <source>
        <dbReference type="ARBA" id="ARBA00022840"/>
    </source>
</evidence>
<evidence type="ECO:0000256" key="9">
    <source>
        <dbReference type="ARBA" id="ARBA00023204"/>
    </source>
</evidence>
<reference evidence="16 17" key="1">
    <citation type="submission" date="2019-03" db="EMBL/GenBank/DDBJ databases">
        <title>Genomic Encyclopedia of Type Strains, Phase IV (KMG-IV): sequencing the most valuable type-strain genomes for metagenomic binning, comparative biology and taxonomic classification.</title>
        <authorList>
            <person name="Goeker M."/>
        </authorList>
    </citation>
    <scope>NUCLEOTIDE SEQUENCE [LARGE SCALE GENOMIC DNA]</scope>
    <source>
        <strain evidence="16 17">DSM 24176</strain>
    </source>
</reference>
<dbReference type="SMART" id="SM00487">
    <property type="entry name" value="DEXDc"/>
    <property type="match status" value="1"/>
</dbReference>
<dbReference type="InterPro" id="IPR041471">
    <property type="entry name" value="UvrB_inter"/>
</dbReference>
<dbReference type="EMBL" id="SMGQ01000018">
    <property type="protein sequence ID" value="TCK87867.1"/>
    <property type="molecule type" value="Genomic_DNA"/>
</dbReference>
<dbReference type="CDD" id="cd17991">
    <property type="entry name" value="DEXHc_TRCF"/>
    <property type="match status" value="1"/>
</dbReference>
<dbReference type="InterPro" id="IPR047112">
    <property type="entry name" value="RecG/Mfd"/>
</dbReference>
<proteinExistence type="inferred from homology"/>
<dbReference type="SUPFAM" id="SSF52540">
    <property type="entry name" value="P-loop containing nucleoside triphosphate hydrolases"/>
    <property type="match status" value="4"/>
</dbReference>
<evidence type="ECO:0000313" key="17">
    <source>
        <dbReference type="Proteomes" id="UP000294545"/>
    </source>
</evidence>
<evidence type="ECO:0000256" key="5">
    <source>
        <dbReference type="ARBA" id="ARBA00022801"/>
    </source>
</evidence>
<dbReference type="Pfam" id="PF03461">
    <property type="entry name" value="TRCF"/>
    <property type="match status" value="1"/>
</dbReference>
<dbReference type="SMART" id="SM01058">
    <property type="entry name" value="CarD_TRCF"/>
    <property type="match status" value="1"/>
</dbReference>
<dbReference type="InterPro" id="IPR036101">
    <property type="entry name" value="CarD-like/TRCF_RID_sf"/>
</dbReference>
<dbReference type="InterPro" id="IPR011545">
    <property type="entry name" value="DEAD/DEAH_box_helicase_dom"/>
</dbReference>
<dbReference type="InterPro" id="IPR037235">
    <property type="entry name" value="TRCF-like_C_D7"/>
</dbReference>
<dbReference type="InterPro" id="IPR027417">
    <property type="entry name" value="P-loop_NTPase"/>
</dbReference>
<keyword evidence="4 13" id="KW-0227">DNA damage</keyword>
<dbReference type="Gene3D" id="2.40.10.170">
    <property type="match status" value="1"/>
</dbReference>
<dbReference type="Proteomes" id="UP000294545">
    <property type="component" value="Unassembled WGS sequence"/>
</dbReference>
<evidence type="ECO:0000256" key="8">
    <source>
        <dbReference type="ARBA" id="ARBA00023125"/>
    </source>
</evidence>
<keyword evidence="5 13" id="KW-0378">Hydrolase</keyword>
<dbReference type="SUPFAM" id="SSF141259">
    <property type="entry name" value="CarD-like"/>
    <property type="match status" value="1"/>
</dbReference>
<dbReference type="GO" id="GO:0006355">
    <property type="term" value="P:regulation of DNA-templated transcription"/>
    <property type="evidence" value="ECO:0007669"/>
    <property type="project" value="UniProtKB-UniRule"/>
</dbReference>
<feature type="domain" description="Helicase ATP-binding" evidence="14">
    <location>
        <begin position="638"/>
        <end position="799"/>
    </location>
</feature>
<comment type="caution">
    <text evidence="16">The sequence shown here is derived from an EMBL/GenBank/DDBJ whole genome shotgun (WGS) entry which is preliminary data.</text>
</comment>
<evidence type="ECO:0000313" key="16">
    <source>
        <dbReference type="EMBL" id="TCK87867.1"/>
    </source>
</evidence>
<dbReference type="InterPro" id="IPR003711">
    <property type="entry name" value="CarD-like/TRCF_RID"/>
</dbReference>
<dbReference type="FunFam" id="3.40.50.300:FF:000546">
    <property type="entry name" value="Transcription-repair-coupling factor"/>
    <property type="match status" value="1"/>
</dbReference>
<dbReference type="EC" id="3.6.4.-" evidence="13"/>
<dbReference type="Pfam" id="PF17757">
    <property type="entry name" value="UvrB_inter"/>
    <property type="match status" value="1"/>
</dbReference>
<dbReference type="GO" id="GO:0003678">
    <property type="term" value="F:DNA helicase activity"/>
    <property type="evidence" value="ECO:0007669"/>
    <property type="project" value="TreeGrafter"/>
</dbReference>
<sequence length="1167" mass="136028">MDIMLQPFNEMKEFEDIKKAIDNEESVHISGCIDSQKAHLIYGLNREKRSNVIITYNDLKAKELYEDLKLFYKRVYLYPEKDLIFYSADIHNNYITSQRMDVIKAVIEEKEITVIMTIDAVIEHMVLLEKIKSNMINIKLGEIIDVEDFKKKLIYTGYERVEFVEAKGQFAIRGGIIDIYPLTEEMGIRIEMWDDEVDSIRTMNVQNQRSIDKLETIRIYPASEMVLEEETIQKGLQKIDSEKEQLIETFKKHNHTEAIDKLQNIIRETKEKITNLLTYNGIESYIKIFNEKTTNILEYFSKDTYFFLDEPKRIQEKYFITTQEFKESMLNRYENGYLLPSQLDLLFNLEDILQKLSKKKVVQLSTLMNRIKEFPVIKHYNLEVKSINPYNNSFEMLVKDLKKWQQKKYKIILLAASRTRAQRMAKDLNELDIQAHYLKEGTVKVQEGQIVVCYGNIHKGFEYPLVRYVVISESDVFSKKIKKKRKSQTKGNKIQSFTDLSVGDYVVHENHGLGIFQGIEQIEVEGIIKDYIKISYRDNGNLYVATNQLEMIQKYIGADGKKPKLNKLGSSEWSNTKKKVKKAVENLAKELVALYAKRQEEVGFIYSEDTLWQQEFEEMFPFEETDDQLNAIEDTKKDMESKKIMDRLICGDVGYGKTEVAIRAAFKAVQDGKQVAYLVPTTILAQQHYNNFVQRMNDFPVRIELLSRFKTPSQQRKAIEDLRKGLVDIVIGTHRIVSKDVAFKDLGLLIVDEEQRFGVKHKEKIKHIKENVDVLTLTATPIPRTLHMSLIGIRDMSVLEEPPEERLPIQTYVMEYDEEMIKEAINRELSRNGQIYYVYNRVKNMEEIANKISKLVPDAKVAFANGQMRERELENIMFDFINQEIDVLVSTTIIETGLDISNVNTMIIHDADQLGLSQLYQLRGRVGRSNRVAYAYLCYKKDKMLKETAEKRLQAIREFTEFGSGFKISMRDLEIRGAGNLLGPEQHGHMESVGYDMYCKLLDQAIKREKNVEEQEDIETSIEIDVDAYIPSNYIKNEHQKIDIYKRIAAIENEEDYFDIQEELEDRFGDMPVYVSNLLEVALIKGIAKTADVILLESKKGAIKFSIRQDSKINPTKIPELINKYNNKIKFNAQPEPYFLLPLKTKSKTELFRHIKNVLQDIKGLKD</sequence>
<dbReference type="InterPro" id="IPR004576">
    <property type="entry name" value="Mfd"/>
</dbReference>
<dbReference type="InterPro" id="IPR001650">
    <property type="entry name" value="Helicase_C-like"/>
</dbReference>
<dbReference type="Pfam" id="PF02559">
    <property type="entry name" value="CarD_TRCF_RID"/>
    <property type="match status" value="1"/>
</dbReference>
<evidence type="ECO:0000256" key="2">
    <source>
        <dbReference type="ARBA" id="ARBA00022490"/>
    </source>
</evidence>
<dbReference type="GO" id="GO:0005524">
    <property type="term" value="F:ATP binding"/>
    <property type="evidence" value="ECO:0007669"/>
    <property type="project" value="UniProtKB-UniRule"/>
</dbReference>
<dbReference type="Pfam" id="PF00271">
    <property type="entry name" value="Helicase_C"/>
    <property type="match status" value="1"/>
</dbReference>